<evidence type="ECO:0000313" key="5">
    <source>
        <dbReference type="EMBL" id="MAG18008.1"/>
    </source>
</evidence>
<dbReference type="PANTHER" id="PTHR11545">
    <property type="entry name" value="RIBOSOMAL PROTEIN L13"/>
    <property type="match status" value="1"/>
</dbReference>
<keyword evidence="2 4" id="KW-0689">Ribosomal protein</keyword>
<dbReference type="GO" id="GO:0003735">
    <property type="term" value="F:structural constituent of ribosome"/>
    <property type="evidence" value="ECO:0007669"/>
    <property type="project" value="UniProtKB-UniRule"/>
</dbReference>
<dbReference type="EMBL" id="NZBD01000004">
    <property type="protein sequence ID" value="MAG18008.1"/>
    <property type="molecule type" value="Genomic_DNA"/>
</dbReference>
<dbReference type="GO" id="GO:0017148">
    <property type="term" value="P:negative regulation of translation"/>
    <property type="evidence" value="ECO:0007669"/>
    <property type="project" value="TreeGrafter"/>
</dbReference>
<dbReference type="SUPFAM" id="SSF52161">
    <property type="entry name" value="Ribosomal protein L13"/>
    <property type="match status" value="1"/>
</dbReference>
<dbReference type="Pfam" id="PF00572">
    <property type="entry name" value="Ribosomal_L13"/>
    <property type="match status" value="1"/>
</dbReference>
<evidence type="ECO:0000256" key="3">
    <source>
        <dbReference type="ARBA" id="ARBA00023274"/>
    </source>
</evidence>
<sequence length="140" mass="15840">MSIIDGSNLVVGRAASVIAKRLIQGEKIEIVNAEKMIFTGRKENLLEKYTTRRELGEKGNPHKGPKYSRMPDRIVKRAVRGMVPWKTSTGKKAFKNFRAHIGTPEEFEKAKTEKIETAVNKKQKGFLTVEQLSKNLGAKW</sequence>
<comment type="caution">
    <text evidence="5">The sequence shown here is derived from an EMBL/GenBank/DDBJ whole genome shotgun (WGS) entry which is preliminary data.</text>
</comment>
<keyword evidence="3 4" id="KW-0687">Ribonucleoprotein</keyword>
<comment type="function">
    <text evidence="4">This protein is one of the early assembly proteins of the 50S ribosomal subunit, although it is not seen to bind rRNA by itself. It is important during the early stages of 50S assembly.</text>
</comment>
<dbReference type="PANTHER" id="PTHR11545:SF3">
    <property type="entry name" value="LARGE RIBOSOMAL SUBUNIT PROTEIN UL13"/>
    <property type="match status" value="1"/>
</dbReference>
<dbReference type="GO" id="GO:0003729">
    <property type="term" value="F:mRNA binding"/>
    <property type="evidence" value="ECO:0007669"/>
    <property type="project" value="TreeGrafter"/>
</dbReference>
<dbReference type="Proteomes" id="UP000226712">
    <property type="component" value="Unassembled WGS sequence"/>
</dbReference>
<dbReference type="GO" id="GO:0022625">
    <property type="term" value="C:cytosolic large ribosomal subunit"/>
    <property type="evidence" value="ECO:0007669"/>
    <property type="project" value="UniProtKB-UniRule"/>
</dbReference>
<dbReference type="NCBIfam" id="TIGR01077">
    <property type="entry name" value="L13_A_E"/>
    <property type="match status" value="1"/>
</dbReference>
<evidence type="ECO:0000313" key="6">
    <source>
        <dbReference type="Proteomes" id="UP000226712"/>
    </source>
</evidence>
<organism evidence="5 6">
    <name type="scientific">Candidatus Iainarchaeum sp</name>
    <dbReference type="NCBI Taxonomy" id="3101447"/>
    <lineage>
        <taxon>Archaea</taxon>
        <taxon>Candidatus Iainarchaeota</taxon>
        <taxon>Candidatus Iainarchaeia</taxon>
        <taxon>Candidatus Iainarchaeales</taxon>
        <taxon>Candidatus Iainarchaeaceae</taxon>
        <taxon>Candidatus Iainarchaeum</taxon>
    </lineage>
</organism>
<evidence type="ECO:0000256" key="2">
    <source>
        <dbReference type="ARBA" id="ARBA00022980"/>
    </source>
</evidence>
<comment type="subunit">
    <text evidence="4">Part of the 50S ribosomal subunit.</text>
</comment>
<dbReference type="GO" id="GO:0006412">
    <property type="term" value="P:translation"/>
    <property type="evidence" value="ECO:0007669"/>
    <property type="project" value="UniProtKB-UniRule"/>
</dbReference>
<gene>
    <name evidence="4" type="primary">rpl13</name>
    <name evidence="5" type="ORF">CL944_00870</name>
</gene>
<dbReference type="Gene3D" id="3.90.1180.10">
    <property type="entry name" value="Ribosomal protein L13"/>
    <property type="match status" value="1"/>
</dbReference>
<dbReference type="InterPro" id="IPR005822">
    <property type="entry name" value="Ribosomal_uL13"/>
</dbReference>
<evidence type="ECO:0000256" key="4">
    <source>
        <dbReference type="HAMAP-Rule" id="MF_01366"/>
    </source>
</evidence>
<comment type="similarity">
    <text evidence="1 4">Belongs to the universal ribosomal protein uL13 family.</text>
</comment>
<dbReference type="PIRSF" id="PIRSF002181">
    <property type="entry name" value="Ribosomal_L13"/>
    <property type="match status" value="1"/>
</dbReference>
<dbReference type="InterPro" id="IPR005755">
    <property type="entry name" value="Ribosomal_uL13_euk/arc"/>
</dbReference>
<protein>
    <recommendedName>
        <fullName evidence="4">Large ribosomal subunit protein uL13</fullName>
    </recommendedName>
</protein>
<dbReference type="InterPro" id="IPR005823">
    <property type="entry name" value="Ribosomal_uL13_bac-type"/>
</dbReference>
<dbReference type="NCBIfam" id="NF005004">
    <property type="entry name" value="PRK06394.1"/>
    <property type="match status" value="1"/>
</dbReference>
<dbReference type="HAMAP" id="MF_01366">
    <property type="entry name" value="Ribosomal_uL13"/>
    <property type="match status" value="1"/>
</dbReference>
<accession>A0A2D6LPH8</accession>
<dbReference type="AlphaFoldDB" id="A0A2D6LPH8"/>
<reference evidence="6" key="1">
    <citation type="submission" date="2017-09" db="EMBL/GenBank/DDBJ databases">
        <title>The Reconstruction of 2,631 Draft Metagenome-Assembled Genomes from the Global Oceans.</title>
        <authorList>
            <person name="Tully B.J."/>
            <person name="Graham E.D."/>
            <person name="Heidelberg J.F."/>
        </authorList>
    </citation>
    <scope>NUCLEOTIDE SEQUENCE [LARGE SCALE GENOMIC DNA]</scope>
</reference>
<evidence type="ECO:0000256" key="1">
    <source>
        <dbReference type="ARBA" id="ARBA00006227"/>
    </source>
</evidence>
<name>A0A2D6LPH8_9ARCH</name>
<proteinExistence type="inferred from homology"/>
<dbReference type="InterPro" id="IPR036899">
    <property type="entry name" value="Ribosomal_uL13_sf"/>
</dbReference>